<feature type="region of interest" description="Disordered" evidence="1">
    <location>
        <begin position="336"/>
        <end position="359"/>
    </location>
</feature>
<feature type="region of interest" description="Disordered" evidence="1">
    <location>
        <begin position="443"/>
        <end position="473"/>
    </location>
</feature>
<dbReference type="EMBL" id="JARK01001515">
    <property type="protein sequence ID" value="EYB93753.1"/>
    <property type="molecule type" value="Genomic_DNA"/>
</dbReference>
<feature type="compositionally biased region" description="Polar residues" evidence="1">
    <location>
        <begin position="489"/>
        <end position="508"/>
    </location>
</feature>
<feature type="region of interest" description="Disordered" evidence="1">
    <location>
        <begin position="485"/>
        <end position="510"/>
    </location>
</feature>
<proteinExistence type="predicted"/>
<accession>A0A016SSQ7</accession>
<dbReference type="Proteomes" id="UP000024635">
    <property type="component" value="Unassembled WGS sequence"/>
</dbReference>
<evidence type="ECO:0000313" key="2">
    <source>
        <dbReference type="EMBL" id="EYB93753.1"/>
    </source>
</evidence>
<feature type="region of interest" description="Disordered" evidence="1">
    <location>
        <begin position="159"/>
        <end position="211"/>
    </location>
</feature>
<evidence type="ECO:0000313" key="3">
    <source>
        <dbReference type="Proteomes" id="UP000024635"/>
    </source>
</evidence>
<comment type="caution">
    <text evidence="2">The sequence shown here is derived from an EMBL/GenBank/DDBJ whole genome shotgun (WGS) entry which is preliminary data.</text>
</comment>
<feature type="compositionally biased region" description="Polar residues" evidence="1">
    <location>
        <begin position="1139"/>
        <end position="1160"/>
    </location>
</feature>
<dbReference type="STRING" id="53326.A0A016SSQ7"/>
<feature type="region of interest" description="Disordered" evidence="1">
    <location>
        <begin position="1138"/>
        <end position="1185"/>
    </location>
</feature>
<feature type="compositionally biased region" description="Basic and acidic residues" evidence="1">
    <location>
        <begin position="1439"/>
        <end position="1453"/>
    </location>
</feature>
<gene>
    <name evidence="2" type="primary">Acey_s0179.g728</name>
    <name evidence="2" type="ORF">Y032_0179g728</name>
</gene>
<feature type="compositionally biased region" description="Polar residues" evidence="1">
    <location>
        <begin position="445"/>
        <end position="462"/>
    </location>
</feature>
<feature type="region of interest" description="Disordered" evidence="1">
    <location>
        <begin position="272"/>
        <end position="309"/>
    </location>
</feature>
<feature type="compositionally biased region" description="Polar residues" evidence="1">
    <location>
        <begin position="549"/>
        <end position="561"/>
    </location>
</feature>
<name>A0A016SSQ7_9BILA</name>
<protein>
    <submittedName>
        <fullName evidence="2">Uncharacterized protein</fullName>
    </submittedName>
</protein>
<reference evidence="3" key="1">
    <citation type="journal article" date="2015" name="Nat. Genet.">
        <title>The genome and transcriptome of the zoonotic hookworm Ancylostoma ceylanicum identify infection-specific gene families.</title>
        <authorList>
            <person name="Schwarz E.M."/>
            <person name="Hu Y."/>
            <person name="Antoshechkin I."/>
            <person name="Miller M.M."/>
            <person name="Sternberg P.W."/>
            <person name="Aroian R.V."/>
        </authorList>
    </citation>
    <scope>NUCLEOTIDE SEQUENCE</scope>
    <source>
        <strain evidence="3">HY135</strain>
    </source>
</reference>
<evidence type="ECO:0000256" key="1">
    <source>
        <dbReference type="SAM" id="MobiDB-lite"/>
    </source>
</evidence>
<feature type="region of interest" description="Disordered" evidence="1">
    <location>
        <begin position="538"/>
        <end position="576"/>
    </location>
</feature>
<feature type="region of interest" description="Disordered" evidence="1">
    <location>
        <begin position="1327"/>
        <end position="1365"/>
    </location>
</feature>
<organism evidence="2 3">
    <name type="scientific">Ancylostoma ceylanicum</name>
    <dbReference type="NCBI Taxonomy" id="53326"/>
    <lineage>
        <taxon>Eukaryota</taxon>
        <taxon>Metazoa</taxon>
        <taxon>Ecdysozoa</taxon>
        <taxon>Nematoda</taxon>
        <taxon>Chromadorea</taxon>
        <taxon>Rhabditida</taxon>
        <taxon>Rhabditina</taxon>
        <taxon>Rhabditomorpha</taxon>
        <taxon>Strongyloidea</taxon>
        <taxon>Ancylostomatidae</taxon>
        <taxon>Ancylostomatinae</taxon>
        <taxon>Ancylostoma</taxon>
    </lineage>
</organism>
<keyword evidence="3" id="KW-1185">Reference proteome</keyword>
<sequence>MISECNEECISGTGLPTLDLPPEERECFVSPRGWVKAFHNNSGDALNFCGGAVNDAGIAVLKEYMEDYYNSFKPKHVYVGPCPCRCSSMCKCKSSKFTSWDCREHANYDFDICLWEQISNLKKLFGKCWYDENLGPLPEKNKHLRSNLTAQSTTPIKTNSLLKGELSKQQSTSKAMTTTSRRPPFQKSSTSAFGRSEAHTPTTLQSSSGGIFMDVTGYGTSQSVQPMTEENLSGRPNYTSHRVKTSLFFTTSSSSFKSSREMVTSFRLPSTGTSIVASDPHQDSHRPTGSSFESEATPPDFINRGTGENSKGANYLGTLLSINPEPTSALTTTSWETAGKNSHRKTYPSIPVDQSTSLESGTTSVQKTLHPNNLGEMVKQTSASTTKSVYLKSSAVSKYFPPQSTTFTESGSTPAGPIATTPTDAHHLTKITKETVEEDPLVYSEKTSTSKHLSLLHATSSTDSRRAPEMTSRANSSYAIVHNKEAADTTPTNRPNSNISGRTSQKKMTASVLPRSAEVIVTLTNTGYINKSTELVVHNHSQKGDSEDSNSSAATESSTVARRTRTGLNHLDGIKPTSTGYFTTTATLELSSNIARSSVSMSGPTVTALAVPSTPNSSIFTSSTGMIQESTYLVSVKPVPTMWTTREHKLSTKSQKKEITGKLTYKDNREQQTTAIIALAALTEKAATMMKAEQVASKYSAAKGEIETYTKITDELLGPISITLLSAIQAPNYTDADEHQTTTESILAAASSPTVATLETAQLDQQTTAKNAVATWTEKGAEKTATEQVAQKSWAADRGAETSTETTYKLLGSTGTTSRTPAQEQDYTDIFKHQTMTETILTAVTETILTAASSSIVATLETAQLDQQTTAKNAVATWTEKGAEKTATEQVAQKSWAADRGAETSTETTYKLLGSTGTTSRTPAQEQDYTDIFKHQTMTETILTAASSSIVATLETAQLDQQTTAKNAVATSTEKEVNKTTIEQVAQKSWAADSGTERFTETTYKLLCSTSTTSLAAAQEQNCTDTFKHQTTTETILAPASSSVVATLETAQLDHQTIAKNATAASTEKSAIETTREQVAQNSWTVNSGMETPTGTTYKLLGPISTTSLAAAEEQNYADVFKHQTTTEIMIAAESSSSITPVETIQPDQQKTTKNATAASTEKDANKTTTEQGAQKSWEAGSEMKTSTETTYKFLGPISITSLAAAQEQNYTDVFKAAESSSTITPVETTQPDQQTTTKIALAENDATMMMREQITPISSIQEPSSAAGEKEATQQVARGSLSMMTTTALPTTYANTMMISWLTELTTTASISSTFFTSQPGVIIHSSGTNGKQTSTQSQKSCTKRNGISESKTVGTPSSTMPSSSLAMVTAVNDQFQKQSSTKEIRLSSVSLSGAVLEGLAPTVSSTTYASTSTTRWASGGEASTGYSIGTLSSTASDFHDGTMHDKEISSE</sequence>
<feature type="region of interest" description="Disordered" evidence="1">
    <location>
        <begin position="1430"/>
        <end position="1453"/>
    </location>
</feature>
<feature type="compositionally biased region" description="Polar residues" evidence="1">
    <location>
        <begin position="159"/>
        <end position="209"/>
    </location>
</feature>